<evidence type="ECO:0000313" key="1">
    <source>
        <dbReference type="EMBL" id="ODR93435.1"/>
    </source>
</evidence>
<gene>
    <name evidence="1" type="ORF">AUC69_04335</name>
</gene>
<sequence>MKHGRAQPGNAVVVTEHSLEAIKTAADIVDLGPEGAGGRVGVTLAAKRVLPAKLPRDPPIG</sequence>
<reference evidence="1 2" key="1">
    <citation type="journal article" date="2016" name="Environ. Microbiol.">
        <title>New Methyloceanibacter diversity from North Sea sediments includes methanotroph containing solely the soluble methane monooxygenase.</title>
        <authorList>
            <person name="Vekeman B."/>
            <person name="Kerckhof F.M."/>
            <person name="Cremers G."/>
            <person name="de Vos P."/>
            <person name="Vandamme P."/>
            <person name="Boon N."/>
            <person name="Op den Camp H.J."/>
            <person name="Heylen K."/>
        </authorList>
    </citation>
    <scope>NUCLEOTIDE SEQUENCE [LARGE SCALE GENOMIC DNA]</scope>
    <source>
        <strain evidence="1 2">R-67175</strain>
    </source>
</reference>
<organism evidence="1 2">
    <name type="scientific">Methyloceanibacter superfactus</name>
    <dbReference type="NCBI Taxonomy" id="1774969"/>
    <lineage>
        <taxon>Bacteria</taxon>
        <taxon>Pseudomonadati</taxon>
        <taxon>Pseudomonadota</taxon>
        <taxon>Alphaproteobacteria</taxon>
        <taxon>Hyphomicrobiales</taxon>
        <taxon>Hyphomicrobiaceae</taxon>
        <taxon>Methyloceanibacter</taxon>
    </lineage>
</organism>
<dbReference type="Gene3D" id="3.40.50.300">
    <property type="entry name" value="P-loop containing nucleotide triphosphate hydrolases"/>
    <property type="match status" value="1"/>
</dbReference>
<dbReference type="RefSeq" id="WP_069442969.1">
    <property type="nucleotide sequence ID" value="NZ_LPWF01000038.1"/>
</dbReference>
<keyword evidence="2" id="KW-1185">Reference proteome</keyword>
<proteinExistence type="predicted"/>
<comment type="caution">
    <text evidence="1">The sequence shown here is derived from an EMBL/GenBank/DDBJ whole genome shotgun (WGS) entry which is preliminary data.</text>
</comment>
<evidence type="ECO:0000313" key="2">
    <source>
        <dbReference type="Proteomes" id="UP000094472"/>
    </source>
</evidence>
<dbReference type="InterPro" id="IPR027417">
    <property type="entry name" value="P-loop_NTPase"/>
</dbReference>
<dbReference type="Proteomes" id="UP000094472">
    <property type="component" value="Unassembled WGS sequence"/>
</dbReference>
<protein>
    <submittedName>
        <fullName evidence="1">Uncharacterized protein</fullName>
    </submittedName>
</protein>
<name>A0A1E3VIU2_9HYPH</name>
<dbReference type="AlphaFoldDB" id="A0A1E3VIU2"/>
<dbReference type="EMBL" id="LPWF01000038">
    <property type="protein sequence ID" value="ODR93435.1"/>
    <property type="molecule type" value="Genomic_DNA"/>
</dbReference>
<accession>A0A1E3VIU2</accession>